<evidence type="ECO:0000313" key="3">
    <source>
        <dbReference type="Proteomes" id="UP001499987"/>
    </source>
</evidence>
<reference evidence="3" key="1">
    <citation type="journal article" date="2019" name="Int. J. Syst. Evol. Microbiol.">
        <title>The Global Catalogue of Microorganisms (GCM) 10K type strain sequencing project: providing services to taxonomists for standard genome sequencing and annotation.</title>
        <authorList>
            <consortium name="The Broad Institute Genomics Platform"/>
            <consortium name="The Broad Institute Genome Sequencing Center for Infectious Disease"/>
            <person name="Wu L."/>
            <person name="Ma J."/>
        </authorList>
    </citation>
    <scope>NUCLEOTIDE SEQUENCE [LARGE SCALE GENOMIC DNA]</scope>
    <source>
        <strain evidence="3">JCM 13002</strain>
    </source>
</reference>
<gene>
    <name evidence="2" type="ORF">GCM10009663_31600</name>
</gene>
<evidence type="ECO:0000313" key="2">
    <source>
        <dbReference type="EMBL" id="GAA1085557.1"/>
    </source>
</evidence>
<comment type="caution">
    <text evidence="2">The sequence shown here is derived from an EMBL/GenBank/DDBJ whole genome shotgun (WGS) entry which is preliminary data.</text>
</comment>
<dbReference type="InterPro" id="IPR039564">
    <property type="entry name" value="Peptidase_C39-like"/>
</dbReference>
<dbReference type="RefSeq" id="WP_425555166.1">
    <property type="nucleotide sequence ID" value="NZ_BAAALD010000026.1"/>
</dbReference>
<protein>
    <submittedName>
        <fullName evidence="2">C39 family peptidase</fullName>
    </submittedName>
</protein>
<dbReference type="Proteomes" id="UP001499987">
    <property type="component" value="Unassembled WGS sequence"/>
</dbReference>
<dbReference type="EMBL" id="BAAALD010000026">
    <property type="protein sequence ID" value="GAA1085557.1"/>
    <property type="molecule type" value="Genomic_DNA"/>
</dbReference>
<sequence length="212" mass="23332">MQPISHPVPYYAQWESPELVPDILAGTVLAEDDPRWEESGAPDPDEYAYWSWRACGMACLRMALDHWWGVAPPIVRLAEESREAGAYVRHPDGRLDGLVHAPFAAYVRGRWGLSADARAPLPAAELRDHLDAGRLPMISVHPSIRTLEPAPPRTGGHLVLAVGADDDALLIHNPSGFPGESQQHARVPWPDLERFYAGRGVVLGPPTPRRAE</sequence>
<keyword evidence="3" id="KW-1185">Reference proteome</keyword>
<accession>A0ABP4E5H0</accession>
<evidence type="ECO:0000259" key="1">
    <source>
        <dbReference type="Pfam" id="PF13529"/>
    </source>
</evidence>
<proteinExistence type="predicted"/>
<feature type="domain" description="Peptidase C39-like" evidence="1">
    <location>
        <begin position="7"/>
        <end position="174"/>
    </location>
</feature>
<organism evidence="2 3">
    <name type="scientific">Kitasatospora arboriphila</name>
    <dbReference type="NCBI Taxonomy" id="258052"/>
    <lineage>
        <taxon>Bacteria</taxon>
        <taxon>Bacillati</taxon>
        <taxon>Actinomycetota</taxon>
        <taxon>Actinomycetes</taxon>
        <taxon>Kitasatosporales</taxon>
        <taxon>Streptomycetaceae</taxon>
        <taxon>Kitasatospora</taxon>
    </lineage>
</organism>
<name>A0ABP4E5H0_9ACTN</name>
<dbReference type="Gene3D" id="3.90.70.10">
    <property type="entry name" value="Cysteine proteinases"/>
    <property type="match status" value="1"/>
</dbReference>
<dbReference type="Pfam" id="PF13529">
    <property type="entry name" value="Peptidase_C39_2"/>
    <property type="match status" value="1"/>
</dbReference>